<dbReference type="RefSeq" id="WP_100765042.1">
    <property type="nucleotide sequence ID" value="NZ_NPEF02000004.1"/>
</dbReference>
<dbReference type="Proteomes" id="UP000232122">
    <property type="component" value="Unassembled WGS sequence"/>
</dbReference>
<protein>
    <submittedName>
        <fullName evidence="2">NrsF family protein</fullName>
    </submittedName>
</protein>
<evidence type="ECO:0000256" key="1">
    <source>
        <dbReference type="SAM" id="Phobius"/>
    </source>
</evidence>
<dbReference type="Pfam" id="PF06532">
    <property type="entry name" value="NrsF"/>
    <property type="match status" value="1"/>
</dbReference>
<dbReference type="AlphaFoldDB" id="A0A2N0B999"/>
<sequence length="212" mass="23538">MALENGEQTTESLIRKLGTEPPSATDNGRMKILVLPLLCITFLLTLLSWFPTTSRLIHLPSLFPDFLWIVATGIGSFWILSRLRFPEESFSGWARFPIYSGLIWIVYSLGLFCWDLIRGREIGSHIGKCSGIILIASVLLSGSGLFFLRKGFPGKPILTSAALAVFGLASANFCLKFVCGDQTSYHILFSHAAPSLILFFAGVFLFQKILKW</sequence>
<accession>A0A2N0B999</accession>
<feature type="transmembrane region" description="Helical" evidence="1">
    <location>
        <begin position="32"/>
        <end position="50"/>
    </location>
</feature>
<keyword evidence="4" id="KW-1185">Reference proteome</keyword>
<reference evidence="3" key="1">
    <citation type="submission" date="2017-07" db="EMBL/GenBank/DDBJ databases">
        <title>Leptospira spp. isolated from tropical soils.</title>
        <authorList>
            <person name="Thibeaux R."/>
            <person name="Iraola G."/>
            <person name="Ferres I."/>
            <person name="Bierque E."/>
            <person name="Girault D."/>
            <person name="Soupe-Gilbert M.-E."/>
            <person name="Picardeau M."/>
            <person name="Goarant C."/>
        </authorList>
    </citation>
    <scope>NUCLEOTIDE SEQUENCE [LARGE SCALE GENOMIC DNA]</scope>
    <source>
        <strain evidence="3">ATI7-C-A5</strain>
    </source>
</reference>
<comment type="caution">
    <text evidence="3">The sequence shown here is derived from an EMBL/GenBank/DDBJ whole genome shotgun (WGS) entry which is preliminary data.</text>
</comment>
<keyword evidence="1" id="KW-0812">Transmembrane</keyword>
<evidence type="ECO:0000313" key="2">
    <source>
        <dbReference type="EMBL" id="MDV6234979.1"/>
    </source>
</evidence>
<gene>
    <name evidence="2" type="ORF">CH379_004975</name>
    <name evidence="3" type="ORF">CH379_09730</name>
</gene>
<keyword evidence="1" id="KW-1133">Transmembrane helix</keyword>
<feature type="transmembrane region" description="Helical" evidence="1">
    <location>
        <begin position="154"/>
        <end position="175"/>
    </location>
</feature>
<proteinExistence type="predicted"/>
<feature type="transmembrane region" description="Helical" evidence="1">
    <location>
        <begin position="62"/>
        <end position="81"/>
    </location>
</feature>
<evidence type="ECO:0000313" key="3">
    <source>
        <dbReference type="EMBL" id="PJZ93073.1"/>
    </source>
</evidence>
<evidence type="ECO:0000313" key="4">
    <source>
        <dbReference type="Proteomes" id="UP000232122"/>
    </source>
</evidence>
<dbReference type="EMBL" id="NPEF02000004">
    <property type="protein sequence ID" value="MDV6234979.1"/>
    <property type="molecule type" value="Genomic_DNA"/>
</dbReference>
<name>A0A2N0B999_9LEPT</name>
<dbReference type="OrthoDB" id="327803at2"/>
<feature type="transmembrane region" description="Helical" evidence="1">
    <location>
        <begin position="129"/>
        <end position="148"/>
    </location>
</feature>
<dbReference type="EMBL" id="NPEF01000084">
    <property type="protein sequence ID" value="PJZ93073.1"/>
    <property type="molecule type" value="Genomic_DNA"/>
</dbReference>
<feature type="transmembrane region" description="Helical" evidence="1">
    <location>
        <begin position="187"/>
        <end position="206"/>
    </location>
</feature>
<dbReference type="InterPro" id="IPR009495">
    <property type="entry name" value="NrsF"/>
</dbReference>
<reference evidence="2" key="3">
    <citation type="submission" date="2023-10" db="EMBL/GenBank/DDBJ databases">
        <authorList>
            <person name="Picardeau M."/>
            <person name="Thibeaux R."/>
        </authorList>
    </citation>
    <scope>NUCLEOTIDE SEQUENCE</scope>
    <source>
        <strain evidence="2">ATI7-C-A5</strain>
    </source>
</reference>
<feature type="transmembrane region" description="Helical" evidence="1">
    <location>
        <begin position="96"/>
        <end position="117"/>
    </location>
</feature>
<organism evidence="3">
    <name type="scientific">Leptospira ellisii</name>
    <dbReference type="NCBI Taxonomy" id="2023197"/>
    <lineage>
        <taxon>Bacteria</taxon>
        <taxon>Pseudomonadati</taxon>
        <taxon>Spirochaetota</taxon>
        <taxon>Spirochaetia</taxon>
        <taxon>Leptospirales</taxon>
        <taxon>Leptospiraceae</taxon>
        <taxon>Leptospira</taxon>
    </lineage>
</organism>
<keyword evidence="1" id="KW-0472">Membrane</keyword>
<reference evidence="2 4" key="2">
    <citation type="journal article" date="2018" name="Microb. Genom.">
        <title>Deciphering the unexplored Leptospira diversity from soils uncovers genomic evolution to virulence.</title>
        <authorList>
            <person name="Thibeaux R."/>
            <person name="Iraola G."/>
            <person name="Ferres I."/>
            <person name="Bierque E."/>
            <person name="Girault D."/>
            <person name="Soupe-Gilbert M.E."/>
            <person name="Picardeau M."/>
            <person name="Goarant C."/>
        </authorList>
    </citation>
    <scope>NUCLEOTIDE SEQUENCE [LARGE SCALE GENOMIC DNA]</scope>
    <source>
        <strain evidence="2 4">ATI7-C-A5</strain>
    </source>
</reference>